<dbReference type="GO" id="GO:0031412">
    <property type="term" value="P:gas vesicle organization"/>
    <property type="evidence" value="ECO:0007669"/>
    <property type="project" value="InterPro"/>
</dbReference>
<feature type="domain" description="Aminotransferase class I/classII large" evidence="2">
    <location>
        <begin position="291"/>
        <end position="405"/>
    </location>
</feature>
<dbReference type="Pfam" id="PF05121">
    <property type="entry name" value="GvpK"/>
    <property type="match status" value="1"/>
</dbReference>
<feature type="compositionally biased region" description="Low complexity" evidence="1">
    <location>
        <begin position="439"/>
        <end position="462"/>
    </location>
</feature>
<dbReference type="Proteomes" id="UP000462055">
    <property type="component" value="Unassembled WGS sequence"/>
</dbReference>
<dbReference type="EMBL" id="WBMS02000043">
    <property type="protein sequence ID" value="MWA05956.1"/>
    <property type="molecule type" value="Genomic_DNA"/>
</dbReference>
<dbReference type="InterPro" id="IPR036390">
    <property type="entry name" value="WH_DNA-bd_sf"/>
</dbReference>
<dbReference type="InterPro" id="IPR004839">
    <property type="entry name" value="Aminotransferase_I/II_large"/>
</dbReference>
<feature type="region of interest" description="Disordered" evidence="1">
    <location>
        <begin position="247"/>
        <end position="270"/>
    </location>
</feature>
<dbReference type="Gene3D" id="3.40.640.10">
    <property type="entry name" value="Type I PLP-dependent aspartate aminotransferase-like (Major domain)"/>
    <property type="match status" value="1"/>
</dbReference>
<dbReference type="SUPFAM" id="SSF46785">
    <property type="entry name" value="Winged helix' DNA-binding domain"/>
    <property type="match status" value="1"/>
</dbReference>
<feature type="region of interest" description="Disordered" evidence="1">
    <location>
        <begin position="384"/>
        <end position="584"/>
    </location>
</feature>
<dbReference type="SUPFAM" id="SSF53383">
    <property type="entry name" value="PLP-dependent transferases"/>
    <property type="match status" value="1"/>
</dbReference>
<gene>
    <name evidence="3" type="ORF">F8568_037515</name>
</gene>
<reference evidence="3" key="1">
    <citation type="submission" date="2019-12" db="EMBL/GenBank/DDBJ databases">
        <title>Actinomadura physcomitrii sp. nov., a novel actinomycete isolated from moss [Physcomitrium sphaericum (Ludw) Fuernr].</title>
        <authorList>
            <person name="Zhuang X."/>
        </authorList>
    </citation>
    <scope>NUCLEOTIDE SEQUENCE [LARGE SCALE GENOMIC DNA]</scope>
    <source>
        <strain evidence="3">LD22</strain>
    </source>
</reference>
<organism evidence="3 4">
    <name type="scientific">Actinomadura physcomitrii</name>
    <dbReference type="NCBI Taxonomy" id="2650748"/>
    <lineage>
        <taxon>Bacteria</taxon>
        <taxon>Bacillati</taxon>
        <taxon>Actinomycetota</taxon>
        <taxon>Actinomycetes</taxon>
        <taxon>Streptosporangiales</taxon>
        <taxon>Thermomonosporaceae</taxon>
        <taxon>Actinomadura</taxon>
    </lineage>
</organism>
<feature type="compositionally biased region" description="Low complexity" evidence="1">
    <location>
        <begin position="407"/>
        <end position="420"/>
    </location>
</feature>
<feature type="compositionally biased region" description="Low complexity" evidence="1">
    <location>
        <begin position="22"/>
        <end position="40"/>
    </location>
</feature>
<evidence type="ECO:0000256" key="1">
    <source>
        <dbReference type="SAM" id="MobiDB-lite"/>
    </source>
</evidence>
<dbReference type="InterPro" id="IPR007805">
    <property type="entry name" value="GvpK"/>
</dbReference>
<name>A0A6I4MUH5_9ACTN</name>
<keyword evidence="3" id="KW-0032">Aminotransferase</keyword>
<feature type="compositionally biased region" description="Low complexity" evidence="1">
    <location>
        <begin position="475"/>
        <end position="510"/>
    </location>
</feature>
<dbReference type="InterPro" id="IPR015424">
    <property type="entry name" value="PyrdxlP-dep_Trfase"/>
</dbReference>
<keyword evidence="4" id="KW-1185">Reference proteome</keyword>
<dbReference type="PANTHER" id="PTHR46577">
    <property type="entry name" value="HTH-TYPE TRANSCRIPTIONAL REGULATORY PROTEIN GABR"/>
    <property type="match status" value="1"/>
</dbReference>
<feature type="compositionally biased region" description="Pro residues" evidence="1">
    <location>
        <begin position="250"/>
        <end position="262"/>
    </location>
</feature>
<accession>A0A6I4MUH5</accession>
<dbReference type="AlphaFoldDB" id="A0A6I4MUH5"/>
<protein>
    <submittedName>
        <fullName evidence="3">Aminotransferase class I/II-fold pyridoxal phosphate-dependent enzyme</fullName>
    </submittedName>
</protein>
<comment type="caution">
    <text evidence="3">The sequence shown here is derived from an EMBL/GenBank/DDBJ whole genome shotgun (WGS) entry which is preliminary data.</text>
</comment>
<proteinExistence type="predicted"/>
<feature type="compositionally biased region" description="Low complexity" evidence="1">
    <location>
        <begin position="528"/>
        <end position="557"/>
    </location>
</feature>
<keyword evidence="3" id="KW-0808">Transferase</keyword>
<feature type="compositionally biased region" description="Basic residues" evidence="1">
    <location>
        <begin position="150"/>
        <end position="166"/>
    </location>
</feature>
<dbReference type="GO" id="GO:0008483">
    <property type="term" value="F:transaminase activity"/>
    <property type="evidence" value="ECO:0007669"/>
    <property type="project" value="UniProtKB-KW"/>
</dbReference>
<feature type="region of interest" description="Disordered" evidence="1">
    <location>
        <begin position="144"/>
        <end position="177"/>
    </location>
</feature>
<evidence type="ECO:0000259" key="2">
    <source>
        <dbReference type="Pfam" id="PF00155"/>
    </source>
</evidence>
<dbReference type="GO" id="GO:0030170">
    <property type="term" value="F:pyridoxal phosphate binding"/>
    <property type="evidence" value="ECO:0007669"/>
    <property type="project" value="InterPro"/>
</dbReference>
<dbReference type="PANTHER" id="PTHR46577:SF1">
    <property type="entry name" value="HTH-TYPE TRANSCRIPTIONAL REGULATORY PROTEIN GABR"/>
    <property type="match status" value="1"/>
</dbReference>
<evidence type="ECO:0000313" key="4">
    <source>
        <dbReference type="Proteomes" id="UP000462055"/>
    </source>
</evidence>
<evidence type="ECO:0000313" key="3">
    <source>
        <dbReference type="EMBL" id="MWA05956.1"/>
    </source>
</evidence>
<dbReference type="InterPro" id="IPR015421">
    <property type="entry name" value="PyrdxlP-dep_Trfase_major"/>
</dbReference>
<feature type="compositionally biased region" description="Pro residues" evidence="1">
    <location>
        <begin position="575"/>
        <end position="584"/>
    </location>
</feature>
<feature type="region of interest" description="Disordered" evidence="1">
    <location>
        <begin position="1"/>
        <end position="55"/>
    </location>
</feature>
<dbReference type="Pfam" id="PF00155">
    <property type="entry name" value="Aminotran_1_2"/>
    <property type="match status" value="1"/>
</dbReference>
<sequence length="584" mass="59976">MSGEVSVRDPAGGDPLTDDILAGRTAGASAGASADAPVRATRAPAHAERLRRRSARTMQRLRTDPDTVERDLVKLVLTLVELVRQLMERQALRRAEGGDLTDEQIERLGLALMRLDKAMTRLKDHFDLSDGDLNLDLGPLGPLLPERPPLTRRRVSGPARGTRRTRPVGEVGAGGGLQQVDGLGADAAADLQDAGAGRVGGAGLPAGGVLAADLHVSRGVVTDAYQRLIDDGDLAGRGRAGTIVVAAPLTAPPPPSPAPGRPGRPEPPRTVFADRPGAEAFDVLRAAPARIDLSPGVPDLAAFPRAAWLRAERRVLSTLSAPSFGYGDSRGTPALRTAVAGWLARNRGIRADPADIVIVAGTAQALGLLAQVLRDDGLGTIAVEDPGSLGTRQHLRHQGMRTPPVPAGSHAASSSASHNSRYGPGTATRSRWRPRCTTRPRSITTTSSAASSAASRCVTSSSVPPPGAASRSRVTASAITGSSASAGSSSTSTGGSASSARASSSRCRCPPDNPCPPVPIGVSHPSGSPSTTSRNRARRAAASTSPSAAPGRASSRFARTDPANTCASCINPRTAPHPSPSPSP</sequence>
<dbReference type="InterPro" id="IPR051446">
    <property type="entry name" value="HTH_trans_reg/aminotransferase"/>
</dbReference>
<dbReference type="InterPro" id="IPR036388">
    <property type="entry name" value="WH-like_DNA-bd_sf"/>
</dbReference>
<dbReference type="Gene3D" id="1.10.10.10">
    <property type="entry name" value="Winged helix-like DNA-binding domain superfamily/Winged helix DNA-binding domain"/>
    <property type="match status" value="1"/>
</dbReference>